<dbReference type="AlphaFoldDB" id="A0A1Y1XUL3"/>
<sequence>MSKSIIELSTAPNTPPTGLHHIFALLYFLYYCVICCIIWYTTIHTVDLGSTQLQAYPRVCQLRSGTRTRSYANLESCLASRPSKRLRSSKIVRFSRFQRVFDTYSPEEYDRSPAIC</sequence>
<dbReference type="EMBL" id="MCFE01000443">
    <property type="protein sequence ID" value="ORX89452.1"/>
    <property type="molecule type" value="Genomic_DNA"/>
</dbReference>
<keyword evidence="1" id="KW-1133">Transmembrane helix</keyword>
<protein>
    <submittedName>
        <fullName evidence="2">Uncharacterized protein</fullName>
    </submittedName>
</protein>
<keyword evidence="3" id="KW-1185">Reference proteome</keyword>
<feature type="transmembrane region" description="Helical" evidence="1">
    <location>
        <begin position="20"/>
        <end position="40"/>
    </location>
</feature>
<organism evidence="2 3">
    <name type="scientific">Basidiobolus meristosporus CBS 931.73</name>
    <dbReference type="NCBI Taxonomy" id="1314790"/>
    <lineage>
        <taxon>Eukaryota</taxon>
        <taxon>Fungi</taxon>
        <taxon>Fungi incertae sedis</taxon>
        <taxon>Zoopagomycota</taxon>
        <taxon>Entomophthoromycotina</taxon>
        <taxon>Basidiobolomycetes</taxon>
        <taxon>Basidiobolales</taxon>
        <taxon>Basidiobolaceae</taxon>
        <taxon>Basidiobolus</taxon>
    </lineage>
</organism>
<proteinExistence type="predicted"/>
<keyword evidence="1" id="KW-0812">Transmembrane</keyword>
<reference evidence="2 3" key="1">
    <citation type="submission" date="2016-07" db="EMBL/GenBank/DDBJ databases">
        <title>Pervasive Adenine N6-methylation of Active Genes in Fungi.</title>
        <authorList>
            <consortium name="DOE Joint Genome Institute"/>
            <person name="Mondo S.J."/>
            <person name="Dannebaum R.O."/>
            <person name="Kuo R.C."/>
            <person name="Labutti K."/>
            <person name="Haridas S."/>
            <person name="Kuo A."/>
            <person name="Salamov A."/>
            <person name="Ahrendt S.R."/>
            <person name="Lipzen A."/>
            <person name="Sullivan W."/>
            <person name="Andreopoulos W.B."/>
            <person name="Clum A."/>
            <person name="Lindquist E."/>
            <person name="Daum C."/>
            <person name="Ramamoorthy G.K."/>
            <person name="Gryganskyi A."/>
            <person name="Culley D."/>
            <person name="Magnuson J.K."/>
            <person name="James T.Y."/>
            <person name="O'Malley M.A."/>
            <person name="Stajich J.E."/>
            <person name="Spatafora J.W."/>
            <person name="Visel A."/>
            <person name="Grigoriev I.V."/>
        </authorList>
    </citation>
    <scope>NUCLEOTIDE SEQUENCE [LARGE SCALE GENOMIC DNA]</scope>
    <source>
        <strain evidence="2 3">CBS 931.73</strain>
    </source>
</reference>
<accession>A0A1Y1XUL3</accession>
<evidence type="ECO:0000313" key="3">
    <source>
        <dbReference type="Proteomes" id="UP000193498"/>
    </source>
</evidence>
<comment type="caution">
    <text evidence="2">The sequence shown here is derived from an EMBL/GenBank/DDBJ whole genome shotgun (WGS) entry which is preliminary data.</text>
</comment>
<evidence type="ECO:0000313" key="2">
    <source>
        <dbReference type="EMBL" id="ORX89452.1"/>
    </source>
</evidence>
<dbReference type="InParanoid" id="A0A1Y1XUL3"/>
<gene>
    <name evidence="2" type="ORF">K493DRAFT_68403</name>
</gene>
<name>A0A1Y1XUL3_9FUNG</name>
<dbReference type="OrthoDB" id="10612112at2759"/>
<dbReference type="Proteomes" id="UP000193498">
    <property type="component" value="Unassembled WGS sequence"/>
</dbReference>
<keyword evidence="1" id="KW-0472">Membrane</keyword>
<evidence type="ECO:0000256" key="1">
    <source>
        <dbReference type="SAM" id="Phobius"/>
    </source>
</evidence>